<evidence type="ECO:0000256" key="7">
    <source>
        <dbReference type="SAM" id="SignalP"/>
    </source>
</evidence>
<dbReference type="SUPFAM" id="SSF50494">
    <property type="entry name" value="Trypsin-like serine proteases"/>
    <property type="match status" value="1"/>
</dbReference>
<dbReference type="EC" id="3.4.21.-" evidence="9"/>
<organism evidence="9 10">
    <name type="scientific">Vibrio quintilis</name>
    <dbReference type="NCBI Taxonomy" id="1117707"/>
    <lineage>
        <taxon>Bacteria</taxon>
        <taxon>Pseudomonadati</taxon>
        <taxon>Pseudomonadota</taxon>
        <taxon>Gammaproteobacteria</taxon>
        <taxon>Vibrionales</taxon>
        <taxon>Vibrionaceae</taxon>
        <taxon>Vibrio</taxon>
    </lineage>
</organism>
<evidence type="ECO:0000256" key="1">
    <source>
        <dbReference type="ARBA" id="ARBA00004613"/>
    </source>
</evidence>
<dbReference type="PANTHER" id="PTHR24264">
    <property type="entry name" value="TRYPSIN-RELATED"/>
    <property type="match status" value="1"/>
</dbReference>
<dbReference type="Pfam" id="PF00089">
    <property type="entry name" value="Trypsin"/>
    <property type="match status" value="1"/>
</dbReference>
<dbReference type="InterPro" id="IPR050127">
    <property type="entry name" value="Serine_Proteases_S1"/>
</dbReference>
<dbReference type="InterPro" id="IPR043504">
    <property type="entry name" value="Peptidase_S1_PA_chymotrypsin"/>
</dbReference>
<evidence type="ECO:0000256" key="4">
    <source>
        <dbReference type="ARBA" id="ARBA00022801"/>
    </source>
</evidence>
<dbReference type="PRINTS" id="PR00722">
    <property type="entry name" value="CHYMOTRYPSIN"/>
</dbReference>
<sequence>MKNIVPALVAAAGLFATPYMAYASADFSASLLSGSRIINGTQSAKNQWPFMAVLVTKGSNTVYSGQLCDGTFLGGRYVLTAAHCVVDEYTGKKTSANTLQVAIGVFDLKSSSAKKKLVNVSKIYSHPKYDGIVNDIAILKLAKEVSGTKVQLASQDLVNALQNGNTTTAIGWGATSATEDIYPAKLRQVDMPFVEWQTCQNLNSEYLSVDESNVCAGYLEGGKATCYGDSGGPLVYKDNGVYKQIGIDSWTGGDCAQANAYDVFTNVAYYTDWINNIMNN</sequence>
<dbReference type="InterPro" id="IPR001254">
    <property type="entry name" value="Trypsin_dom"/>
</dbReference>
<name>A0A1M7YTQ8_9VIBR</name>
<feature type="chain" id="PRO_5012975094" evidence="7">
    <location>
        <begin position="22"/>
        <end position="280"/>
    </location>
</feature>
<dbReference type="PANTHER" id="PTHR24264:SF65">
    <property type="entry name" value="SRCR DOMAIN-CONTAINING PROTEIN"/>
    <property type="match status" value="1"/>
</dbReference>
<evidence type="ECO:0000313" key="10">
    <source>
        <dbReference type="Proteomes" id="UP000184600"/>
    </source>
</evidence>
<dbReference type="GO" id="GO:0004252">
    <property type="term" value="F:serine-type endopeptidase activity"/>
    <property type="evidence" value="ECO:0007669"/>
    <property type="project" value="InterPro"/>
</dbReference>
<keyword evidence="6" id="KW-0720">Serine protease</keyword>
<dbReference type="InterPro" id="IPR033116">
    <property type="entry name" value="TRYPSIN_SER"/>
</dbReference>
<dbReference type="STRING" id="1117707.VQ7734_01800"/>
<feature type="signal peptide" evidence="7">
    <location>
        <begin position="1"/>
        <end position="21"/>
    </location>
</feature>
<keyword evidence="4 6" id="KW-0378">Hydrolase</keyword>
<dbReference type="PROSITE" id="PS00134">
    <property type="entry name" value="TRYPSIN_HIS"/>
    <property type="match status" value="1"/>
</dbReference>
<evidence type="ECO:0000256" key="5">
    <source>
        <dbReference type="ARBA" id="ARBA00023157"/>
    </source>
</evidence>
<gene>
    <name evidence="9" type="primary">tlp_2</name>
    <name evidence="9" type="ORF">VQ7734_01800</name>
</gene>
<dbReference type="PROSITE" id="PS50240">
    <property type="entry name" value="TRYPSIN_DOM"/>
    <property type="match status" value="1"/>
</dbReference>
<comment type="subcellular location">
    <subcellularLocation>
        <location evidence="1">Secreted</location>
    </subcellularLocation>
</comment>
<dbReference type="SMART" id="SM00020">
    <property type="entry name" value="Tryp_SPc"/>
    <property type="match status" value="1"/>
</dbReference>
<evidence type="ECO:0000256" key="2">
    <source>
        <dbReference type="ARBA" id="ARBA00022525"/>
    </source>
</evidence>
<dbReference type="FunFam" id="2.40.10.10:FF:000002">
    <property type="entry name" value="Transmembrane protease serine"/>
    <property type="match status" value="1"/>
</dbReference>
<evidence type="ECO:0000259" key="8">
    <source>
        <dbReference type="PROSITE" id="PS50240"/>
    </source>
</evidence>
<keyword evidence="3 6" id="KW-0645">Protease</keyword>
<dbReference type="AlphaFoldDB" id="A0A1M7YTQ8"/>
<feature type="domain" description="Peptidase S1" evidence="8">
    <location>
        <begin position="37"/>
        <end position="279"/>
    </location>
</feature>
<reference evidence="10" key="1">
    <citation type="submission" date="2016-12" db="EMBL/GenBank/DDBJ databases">
        <authorList>
            <person name="Rodrigo-Torres L."/>
            <person name="Arahal R.D."/>
            <person name="Lucena T."/>
        </authorList>
    </citation>
    <scope>NUCLEOTIDE SEQUENCE [LARGE SCALE GENOMIC DNA]</scope>
</reference>
<keyword evidence="2" id="KW-0964">Secreted</keyword>
<dbReference type="GO" id="GO:0005615">
    <property type="term" value="C:extracellular space"/>
    <property type="evidence" value="ECO:0007669"/>
    <property type="project" value="TreeGrafter"/>
</dbReference>
<keyword evidence="5" id="KW-1015">Disulfide bond</keyword>
<dbReference type="OrthoDB" id="9813836at2"/>
<dbReference type="RefSeq" id="WP_073581582.1">
    <property type="nucleotide sequence ID" value="NZ_AP024897.1"/>
</dbReference>
<dbReference type="Gene3D" id="2.40.10.10">
    <property type="entry name" value="Trypsin-like serine proteases"/>
    <property type="match status" value="1"/>
</dbReference>
<protein>
    <submittedName>
        <fullName evidence="9">Trypsin-like protease</fullName>
        <ecNumber evidence="9">3.4.21.-</ecNumber>
    </submittedName>
</protein>
<keyword evidence="10" id="KW-1185">Reference proteome</keyword>
<dbReference type="PROSITE" id="PS00135">
    <property type="entry name" value="TRYPSIN_SER"/>
    <property type="match status" value="1"/>
</dbReference>
<proteinExistence type="predicted"/>
<keyword evidence="7" id="KW-0732">Signal</keyword>
<evidence type="ECO:0000256" key="3">
    <source>
        <dbReference type="ARBA" id="ARBA00022670"/>
    </source>
</evidence>
<dbReference type="InterPro" id="IPR009003">
    <property type="entry name" value="Peptidase_S1_PA"/>
</dbReference>
<evidence type="ECO:0000313" key="9">
    <source>
        <dbReference type="EMBL" id="SHO56037.1"/>
    </source>
</evidence>
<dbReference type="CDD" id="cd00190">
    <property type="entry name" value="Tryp_SPc"/>
    <property type="match status" value="1"/>
</dbReference>
<dbReference type="InterPro" id="IPR001314">
    <property type="entry name" value="Peptidase_S1A"/>
</dbReference>
<accession>A0A1M7YTQ8</accession>
<dbReference type="GO" id="GO:0006508">
    <property type="term" value="P:proteolysis"/>
    <property type="evidence" value="ECO:0007669"/>
    <property type="project" value="UniProtKB-KW"/>
</dbReference>
<dbReference type="InterPro" id="IPR018114">
    <property type="entry name" value="TRYPSIN_HIS"/>
</dbReference>
<dbReference type="EMBL" id="FRFG01000019">
    <property type="protein sequence ID" value="SHO56037.1"/>
    <property type="molecule type" value="Genomic_DNA"/>
</dbReference>
<dbReference type="Proteomes" id="UP000184600">
    <property type="component" value="Unassembled WGS sequence"/>
</dbReference>
<evidence type="ECO:0000256" key="6">
    <source>
        <dbReference type="RuleBase" id="RU363034"/>
    </source>
</evidence>